<dbReference type="EMBL" id="PSQE01000005">
    <property type="protein sequence ID" value="RHN56631.1"/>
    <property type="molecule type" value="Genomic_DNA"/>
</dbReference>
<dbReference type="Proteomes" id="UP000265566">
    <property type="component" value="Chromosome 5"/>
</dbReference>
<evidence type="ECO:0000313" key="2">
    <source>
        <dbReference type="Proteomes" id="UP000265566"/>
    </source>
</evidence>
<protein>
    <submittedName>
        <fullName evidence="1">Uncharacterized protein</fullName>
    </submittedName>
</protein>
<accession>A0A396HVQ8</accession>
<name>A0A396HVQ8_MEDTR</name>
<organism evidence="1 2">
    <name type="scientific">Medicago truncatula</name>
    <name type="common">Barrel medic</name>
    <name type="synonym">Medicago tribuloides</name>
    <dbReference type="NCBI Taxonomy" id="3880"/>
    <lineage>
        <taxon>Eukaryota</taxon>
        <taxon>Viridiplantae</taxon>
        <taxon>Streptophyta</taxon>
        <taxon>Embryophyta</taxon>
        <taxon>Tracheophyta</taxon>
        <taxon>Spermatophyta</taxon>
        <taxon>Magnoliopsida</taxon>
        <taxon>eudicotyledons</taxon>
        <taxon>Gunneridae</taxon>
        <taxon>Pentapetalae</taxon>
        <taxon>rosids</taxon>
        <taxon>fabids</taxon>
        <taxon>Fabales</taxon>
        <taxon>Fabaceae</taxon>
        <taxon>Papilionoideae</taxon>
        <taxon>50 kb inversion clade</taxon>
        <taxon>NPAAA clade</taxon>
        <taxon>Hologalegina</taxon>
        <taxon>IRL clade</taxon>
        <taxon>Trifolieae</taxon>
        <taxon>Medicago</taxon>
    </lineage>
</organism>
<reference evidence="2" key="1">
    <citation type="journal article" date="2018" name="Nat. Plants">
        <title>Whole-genome landscape of Medicago truncatula symbiotic genes.</title>
        <authorList>
            <person name="Pecrix Y."/>
            <person name="Staton S.E."/>
            <person name="Sallet E."/>
            <person name="Lelandais-Briere C."/>
            <person name="Moreau S."/>
            <person name="Carrere S."/>
            <person name="Blein T."/>
            <person name="Jardinaud M.F."/>
            <person name="Latrasse D."/>
            <person name="Zouine M."/>
            <person name="Zahm M."/>
            <person name="Kreplak J."/>
            <person name="Mayjonade B."/>
            <person name="Satge C."/>
            <person name="Perez M."/>
            <person name="Cauet S."/>
            <person name="Marande W."/>
            <person name="Chantry-Darmon C."/>
            <person name="Lopez-Roques C."/>
            <person name="Bouchez O."/>
            <person name="Berard A."/>
            <person name="Debelle F."/>
            <person name="Munos S."/>
            <person name="Bendahmane A."/>
            <person name="Berges H."/>
            <person name="Niebel A."/>
            <person name="Buitink J."/>
            <person name="Frugier F."/>
            <person name="Benhamed M."/>
            <person name="Crespi M."/>
            <person name="Gouzy J."/>
            <person name="Gamas P."/>
        </authorList>
    </citation>
    <scope>NUCLEOTIDE SEQUENCE [LARGE SCALE GENOMIC DNA]</scope>
    <source>
        <strain evidence="2">cv. Jemalong A17</strain>
    </source>
</reference>
<evidence type="ECO:0000313" key="1">
    <source>
        <dbReference type="EMBL" id="RHN56631.1"/>
    </source>
</evidence>
<comment type="caution">
    <text evidence="1">The sequence shown here is derived from an EMBL/GenBank/DDBJ whole genome shotgun (WGS) entry which is preliminary data.</text>
</comment>
<gene>
    <name evidence="1" type="ORF">MtrunA17_Chr5g0431551</name>
</gene>
<dbReference type="Gramene" id="rna32063">
    <property type="protein sequence ID" value="RHN56631.1"/>
    <property type="gene ID" value="gene32063"/>
</dbReference>
<sequence>MSLLSFSIETSHRPSSVFQNVKDRLRFNLIYSLASFSLTFPLRSRVHSLRLFSDSSAILNCYTCCSYPFSTVGRHFRRYWVLLLLF</sequence>
<proteinExistence type="predicted"/>
<dbReference type="AlphaFoldDB" id="A0A396HVQ8"/>